<dbReference type="AlphaFoldDB" id="A0A7X4W716"/>
<dbReference type="EMBL" id="WUTT01000001">
    <property type="protein sequence ID" value="NAW34696.1"/>
    <property type="molecule type" value="Genomic_DNA"/>
</dbReference>
<reference evidence="3 4" key="1">
    <citation type="submission" date="2019-12" db="EMBL/GenBank/DDBJ databases">
        <title>Draft genome sequencing of Halomonas alimentaria DSM 15356.</title>
        <authorList>
            <person name="Pandiyan K."/>
            <person name="Kushwaha P."/>
            <person name="Gowdham M."/>
            <person name="Chakdar H."/>
            <person name="Singh A."/>
            <person name="Kumar M."/>
            <person name="Saxena A.K."/>
        </authorList>
    </citation>
    <scope>NUCLEOTIDE SEQUENCE [LARGE SCALE GENOMIC DNA]</scope>
    <source>
        <strain evidence="3 4">DSM 15356</strain>
    </source>
</reference>
<comment type="caution">
    <text evidence="3">The sequence shown here is derived from an EMBL/GenBank/DDBJ whole genome shotgun (WGS) entry which is preliminary data.</text>
</comment>
<dbReference type="Pfam" id="PF00563">
    <property type="entry name" value="EAL"/>
    <property type="match status" value="1"/>
</dbReference>
<dbReference type="Proteomes" id="UP000487929">
    <property type="component" value="Unassembled WGS sequence"/>
</dbReference>
<sequence>MCAPAHYPLPRRPSAAGPADGHRPAGDRRTLPDAGRRRRRHHPDAGQPLILEVTAEGVETEEQLHWLKARGYRLFQGFLLVRPEPLMM</sequence>
<dbReference type="PROSITE" id="PS50883">
    <property type="entry name" value="EAL"/>
    <property type="match status" value="1"/>
</dbReference>
<dbReference type="InterPro" id="IPR001633">
    <property type="entry name" value="EAL_dom"/>
</dbReference>
<dbReference type="InterPro" id="IPR035919">
    <property type="entry name" value="EAL_sf"/>
</dbReference>
<dbReference type="SUPFAM" id="SSF141868">
    <property type="entry name" value="EAL domain-like"/>
    <property type="match status" value="1"/>
</dbReference>
<feature type="domain" description="EAL" evidence="2">
    <location>
        <begin position="1"/>
        <end position="88"/>
    </location>
</feature>
<accession>A0A7X4W716</accession>
<feature type="compositionally biased region" description="Basic and acidic residues" evidence="1">
    <location>
        <begin position="20"/>
        <end position="35"/>
    </location>
</feature>
<feature type="region of interest" description="Disordered" evidence="1">
    <location>
        <begin position="1"/>
        <end position="47"/>
    </location>
</feature>
<evidence type="ECO:0000256" key="1">
    <source>
        <dbReference type="SAM" id="MobiDB-lite"/>
    </source>
</evidence>
<name>A0A7X4W716_9GAMM</name>
<protein>
    <submittedName>
        <fullName evidence="3">EAL domain-containing protein</fullName>
    </submittedName>
</protein>
<evidence type="ECO:0000259" key="2">
    <source>
        <dbReference type="PROSITE" id="PS50883"/>
    </source>
</evidence>
<dbReference type="OrthoDB" id="9804751at2"/>
<evidence type="ECO:0000313" key="4">
    <source>
        <dbReference type="Proteomes" id="UP000487929"/>
    </source>
</evidence>
<evidence type="ECO:0000313" key="3">
    <source>
        <dbReference type="EMBL" id="NAW34696.1"/>
    </source>
</evidence>
<keyword evidence="4" id="KW-1185">Reference proteome</keyword>
<proteinExistence type="predicted"/>
<gene>
    <name evidence="3" type="ORF">GRB96_09725</name>
</gene>
<dbReference type="Gene3D" id="3.20.20.450">
    <property type="entry name" value="EAL domain"/>
    <property type="match status" value="1"/>
</dbReference>
<organism evidence="3 4">
    <name type="scientific">Halomonas alimentaria</name>
    <dbReference type="NCBI Taxonomy" id="147248"/>
    <lineage>
        <taxon>Bacteria</taxon>
        <taxon>Pseudomonadati</taxon>
        <taxon>Pseudomonadota</taxon>
        <taxon>Gammaproteobacteria</taxon>
        <taxon>Oceanospirillales</taxon>
        <taxon>Halomonadaceae</taxon>
        <taxon>Halomonas</taxon>
    </lineage>
</organism>